<name>A0A0K1PED2_9BACT</name>
<evidence type="ECO:0000256" key="9">
    <source>
        <dbReference type="HAMAP-Rule" id="MF_00911"/>
    </source>
</evidence>
<dbReference type="Gene3D" id="3.10.20.310">
    <property type="entry name" value="membrane protein fhac"/>
    <property type="match status" value="1"/>
</dbReference>
<keyword evidence="3" id="KW-0997">Cell inner membrane</keyword>
<keyword evidence="7 9" id="KW-0472">Membrane</keyword>
<evidence type="ECO:0000256" key="3">
    <source>
        <dbReference type="ARBA" id="ARBA00022519"/>
    </source>
</evidence>
<dbReference type="PANTHER" id="PTHR35851">
    <property type="entry name" value="CELL DIVISION PROTEIN FTSQ"/>
    <property type="match status" value="1"/>
</dbReference>
<evidence type="ECO:0000256" key="7">
    <source>
        <dbReference type="ARBA" id="ARBA00023136"/>
    </source>
</evidence>
<dbReference type="Gene3D" id="3.40.50.11690">
    <property type="entry name" value="Cell division protein FtsQ/DivIB"/>
    <property type="match status" value="1"/>
</dbReference>
<evidence type="ECO:0000256" key="10">
    <source>
        <dbReference type="SAM" id="Coils"/>
    </source>
</evidence>
<dbReference type="KEGG" id="vin:AKJ08_2244"/>
<reference evidence="12 13" key="1">
    <citation type="submission" date="2015-08" db="EMBL/GenBank/DDBJ databases">
        <authorList>
            <person name="Babu N.S."/>
            <person name="Beckwith C.J."/>
            <person name="Beseler K.G."/>
            <person name="Brison A."/>
            <person name="Carone J.V."/>
            <person name="Caskin T.P."/>
            <person name="Diamond M."/>
            <person name="Durham M.E."/>
            <person name="Foxe J.M."/>
            <person name="Go M."/>
            <person name="Henderson B.A."/>
            <person name="Jones I.B."/>
            <person name="McGettigan J.A."/>
            <person name="Micheletti S.J."/>
            <person name="Nasrallah M.E."/>
            <person name="Ortiz D."/>
            <person name="Piller C.R."/>
            <person name="Privatt S.R."/>
            <person name="Schneider S.L."/>
            <person name="Sharp S."/>
            <person name="Smith T.C."/>
            <person name="Stanton J.D."/>
            <person name="Ullery H.E."/>
            <person name="Wilson R.J."/>
            <person name="Serrano M.G."/>
            <person name="Buck G."/>
            <person name="Lee V."/>
            <person name="Wang Y."/>
            <person name="Carvalho R."/>
            <person name="Voegtly L."/>
            <person name="Shi R."/>
            <person name="Duckworth R."/>
            <person name="Johnson A."/>
            <person name="Loviza R."/>
            <person name="Walstead R."/>
            <person name="Shah Z."/>
            <person name="Kiflezghi M."/>
            <person name="Wade K."/>
            <person name="Ball S.L."/>
            <person name="Bradley K.W."/>
            <person name="Asai D.J."/>
            <person name="Bowman C.A."/>
            <person name="Russell D.A."/>
            <person name="Pope W.H."/>
            <person name="Jacobs-Sera D."/>
            <person name="Hendrix R.W."/>
            <person name="Hatfull G.F."/>
        </authorList>
    </citation>
    <scope>NUCLEOTIDE SEQUENCE [LARGE SCALE GENOMIC DNA]</scope>
    <source>
        <strain evidence="12 13">DSM 27710</strain>
    </source>
</reference>
<feature type="coiled-coil region" evidence="10">
    <location>
        <begin position="226"/>
        <end position="253"/>
    </location>
</feature>
<dbReference type="Pfam" id="PF08478">
    <property type="entry name" value="POTRA_1"/>
    <property type="match status" value="1"/>
</dbReference>
<keyword evidence="10" id="KW-0175">Coiled coil</keyword>
<comment type="subcellular location">
    <subcellularLocation>
        <location evidence="9">Cell membrane</location>
        <topology evidence="9">Single-pass type II membrane protein</topology>
    </subcellularLocation>
    <subcellularLocation>
        <location evidence="1">Membrane</location>
    </subcellularLocation>
    <text evidence="9">Localizes to the division septum.</text>
</comment>
<sequence length="278" mass="30362">MANRRKKDRAEQRRVAGAFARRASLAAAKATAVLAGIVAIAGAVRYVHRFATTSPSLAITTLSIVGNDRATELEIRTLAGIAEGDNFFRTDTEAAERQLRSHPWIADVSVSRSFPQGVEISVLERKAAALVDLGGLYLVDRGGELFKKVATGDPFDLPVVTGLPREEWSARPKEAREKLGEVLDALEVYSGRMLAGSRPLSEIHFDEAEGLTLYLGERGMAVKLGRGDLERKLERLERVIAVASRRGEELELVRLDHRTRPGWVAARLAEGEAQKKGG</sequence>
<dbReference type="STRING" id="1391653.AKJ08_2244"/>
<dbReference type="Pfam" id="PF03799">
    <property type="entry name" value="FtsQ_DivIB_C"/>
    <property type="match status" value="1"/>
</dbReference>
<comment type="similarity">
    <text evidence="9">Belongs to the FtsQ/DivIB family. FtsQ subfamily.</text>
</comment>
<dbReference type="InterPro" id="IPR026579">
    <property type="entry name" value="FtsQ"/>
</dbReference>
<dbReference type="HAMAP" id="MF_00911">
    <property type="entry name" value="FtsQ_subfam"/>
    <property type="match status" value="1"/>
</dbReference>
<dbReference type="GO" id="GO:0090529">
    <property type="term" value="P:cell septum assembly"/>
    <property type="evidence" value="ECO:0007669"/>
    <property type="project" value="InterPro"/>
</dbReference>
<accession>A0A0K1PED2</accession>
<evidence type="ECO:0000256" key="8">
    <source>
        <dbReference type="ARBA" id="ARBA00023306"/>
    </source>
</evidence>
<dbReference type="GO" id="GO:0032153">
    <property type="term" value="C:cell division site"/>
    <property type="evidence" value="ECO:0007669"/>
    <property type="project" value="UniProtKB-UniRule"/>
</dbReference>
<dbReference type="PROSITE" id="PS51779">
    <property type="entry name" value="POTRA"/>
    <property type="match status" value="1"/>
</dbReference>
<feature type="domain" description="POTRA" evidence="11">
    <location>
        <begin position="57"/>
        <end position="125"/>
    </location>
</feature>
<dbReference type="InterPro" id="IPR045335">
    <property type="entry name" value="FtsQ_C_sf"/>
</dbReference>
<dbReference type="InterPro" id="IPR013685">
    <property type="entry name" value="POTRA_FtsQ_type"/>
</dbReference>
<dbReference type="AlphaFoldDB" id="A0A0K1PED2"/>
<evidence type="ECO:0000256" key="6">
    <source>
        <dbReference type="ARBA" id="ARBA00022989"/>
    </source>
</evidence>
<dbReference type="PANTHER" id="PTHR35851:SF1">
    <property type="entry name" value="CELL DIVISION PROTEIN FTSQ"/>
    <property type="match status" value="1"/>
</dbReference>
<dbReference type="RefSeq" id="WP_050726109.1">
    <property type="nucleotide sequence ID" value="NZ_CP012332.1"/>
</dbReference>
<evidence type="ECO:0000313" key="13">
    <source>
        <dbReference type="Proteomes" id="UP000055590"/>
    </source>
</evidence>
<evidence type="ECO:0000256" key="2">
    <source>
        <dbReference type="ARBA" id="ARBA00022475"/>
    </source>
</evidence>
<gene>
    <name evidence="9" type="primary">ftsQ</name>
    <name evidence="12" type="ORF">AKJ08_2244</name>
</gene>
<keyword evidence="8 9" id="KW-0131">Cell cycle</keyword>
<dbReference type="Proteomes" id="UP000055590">
    <property type="component" value="Chromosome"/>
</dbReference>
<evidence type="ECO:0000256" key="1">
    <source>
        <dbReference type="ARBA" id="ARBA00004370"/>
    </source>
</evidence>
<dbReference type="InterPro" id="IPR034746">
    <property type="entry name" value="POTRA"/>
</dbReference>
<evidence type="ECO:0000256" key="4">
    <source>
        <dbReference type="ARBA" id="ARBA00022618"/>
    </source>
</evidence>
<keyword evidence="2 9" id="KW-1003">Cell membrane</keyword>
<keyword evidence="13" id="KW-1185">Reference proteome</keyword>
<keyword evidence="6 9" id="KW-1133">Transmembrane helix</keyword>
<dbReference type="GO" id="GO:0043093">
    <property type="term" value="P:FtsZ-dependent cytokinesis"/>
    <property type="evidence" value="ECO:0007669"/>
    <property type="project" value="UniProtKB-UniRule"/>
</dbReference>
<dbReference type="GO" id="GO:0005886">
    <property type="term" value="C:plasma membrane"/>
    <property type="evidence" value="ECO:0007669"/>
    <property type="project" value="UniProtKB-SubCell"/>
</dbReference>
<dbReference type="InterPro" id="IPR005548">
    <property type="entry name" value="Cell_div_FtsQ/DivIB_C"/>
</dbReference>
<evidence type="ECO:0000256" key="5">
    <source>
        <dbReference type="ARBA" id="ARBA00022692"/>
    </source>
</evidence>
<organism evidence="12 13">
    <name type="scientific">Vulgatibacter incomptus</name>
    <dbReference type="NCBI Taxonomy" id="1391653"/>
    <lineage>
        <taxon>Bacteria</taxon>
        <taxon>Pseudomonadati</taxon>
        <taxon>Myxococcota</taxon>
        <taxon>Myxococcia</taxon>
        <taxon>Myxococcales</taxon>
        <taxon>Cystobacterineae</taxon>
        <taxon>Vulgatibacteraceae</taxon>
        <taxon>Vulgatibacter</taxon>
    </lineage>
</organism>
<protein>
    <recommendedName>
        <fullName evidence="9">Cell division protein FtsQ</fullName>
    </recommendedName>
</protein>
<proteinExistence type="inferred from homology"/>
<evidence type="ECO:0000259" key="11">
    <source>
        <dbReference type="PROSITE" id="PS51779"/>
    </source>
</evidence>
<evidence type="ECO:0000313" key="12">
    <source>
        <dbReference type="EMBL" id="AKU91857.1"/>
    </source>
</evidence>
<dbReference type="EMBL" id="CP012332">
    <property type="protein sequence ID" value="AKU91857.1"/>
    <property type="molecule type" value="Genomic_DNA"/>
</dbReference>
<keyword evidence="5 9" id="KW-0812">Transmembrane</keyword>
<keyword evidence="4 9" id="KW-0132">Cell division</keyword>
<comment type="function">
    <text evidence="9">Essential cell division protein.</text>
</comment>